<evidence type="ECO:0000313" key="3">
    <source>
        <dbReference type="Proteomes" id="UP000285310"/>
    </source>
</evidence>
<reference evidence="2 3" key="1">
    <citation type="submission" date="2013-10" db="EMBL/GenBank/DDBJ databases">
        <title>Salinisphaera japonica YTM-1 Genome Sequencing.</title>
        <authorList>
            <person name="Lai Q."/>
            <person name="Li C."/>
            <person name="Shao Z."/>
        </authorList>
    </citation>
    <scope>NUCLEOTIDE SEQUENCE [LARGE SCALE GENOMIC DNA]</scope>
    <source>
        <strain evidence="2 3">YTM-1</strain>
    </source>
</reference>
<evidence type="ECO:0000313" key="2">
    <source>
        <dbReference type="EMBL" id="ROO31836.1"/>
    </source>
</evidence>
<accession>A0A423Q0X8</accession>
<dbReference type="Proteomes" id="UP000285310">
    <property type="component" value="Unassembled WGS sequence"/>
</dbReference>
<keyword evidence="3" id="KW-1185">Reference proteome</keyword>
<dbReference type="EMBL" id="AYKG01000004">
    <property type="protein sequence ID" value="ROO31836.1"/>
    <property type="molecule type" value="Genomic_DNA"/>
</dbReference>
<dbReference type="AlphaFoldDB" id="A0A423Q0X8"/>
<keyword evidence="1" id="KW-0175">Coiled coil</keyword>
<name>A0A423Q0X8_9GAMM</name>
<protein>
    <submittedName>
        <fullName evidence="2">Uncharacterized protein</fullName>
    </submittedName>
</protein>
<evidence type="ECO:0000256" key="1">
    <source>
        <dbReference type="SAM" id="Coils"/>
    </source>
</evidence>
<dbReference type="InParanoid" id="A0A423Q0X8"/>
<comment type="caution">
    <text evidence="2">The sequence shown here is derived from an EMBL/GenBank/DDBJ whole genome shotgun (WGS) entry which is preliminary data.</text>
</comment>
<proteinExistence type="predicted"/>
<organism evidence="2 3">
    <name type="scientific">Salinisphaera japonica YTM-1</name>
    <dbReference type="NCBI Taxonomy" id="1209778"/>
    <lineage>
        <taxon>Bacteria</taxon>
        <taxon>Pseudomonadati</taxon>
        <taxon>Pseudomonadota</taxon>
        <taxon>Gammaproteobacteria</taxon>
        <taxon>Salinisphaerales</taxon>
        <taxon>Salinisphaeraceae</taxon>
        <taxon>Salinisphaera</taxon>
    </lineage>
</organism>
<gene>
    <name evidence="2" type="ORF">SAJA_02385</name>
</gene>
<feature type="coiled-coil region" evidence="1">
    <location>
        <begin position="49"/>
        <end position="83"/>
    </location>
</feature>
<sequence>MLRKQYHLSAAHVRRIETLRAELGLSSDAELIRRAIDTFDSDALNASEQEIVEATAADLLRQIEDLNTKIEGTLERATKARKQLTDPAWIERIRERTRREAAEDPALISGVAHLIQA</sequence>